<dbReference type="Gene3D" id="3.90.550.10">
    <property type="entry name" value="Spore Coat Polysaccharide Biosynthesis Protein SpsA, Chain A"/>
    <property type="match status" value="1"/>
</dbReference>
<evidence type="ECO:0000313" key="4">
    <source>
        <dbReference type="EMBL" id="CAA9478822.1"/>
    </source>
</evidence>
<dbReference type="PANTHER" id="PTHR43584:SF8">
    <property type="entry name" value="N-ACETYLMURAMATE ALPHA-1-PHOSPHATE URIDYLYLTRANSFERASE"/>
    <property type="match status" value="1"/>
</dbReference>
<organism evidence="4">
    <name type="scientific">uncultured Solirubrobacteraceae bacterium</name>
    <dbReference type="NCBI Taxonomy" id="1162706"/>
    <lineage>
        <taxon>Bacteria</taxon>
        <taxon>Bacillati</taxon>
        <taxon>Actinomycetota</taxon>
        <taxon>Thermoleophilia</taxon>
        <taxon>Solirubrobacterales</taxon>
        <taxon>Solirubrobacteraceae</taxon>
        <taxon>environmental samples</taxon>
    </lineage>
</organism>
<dbReference type="InterPro" id="IPR025877">
    <property type="entry name" value="MobA-like_NTP_Trfase"/>
</dbReference>
<proteinExistence type="predicted"/>
<keyword evidence="2" id="KW-0548">Nucleotidyltransferase</keyword>
<sequence length="255" mass="26501">MTRLPPSHPVHVVVLAAGRGSRLGELGDATPKWLLRVGERTLADRHLEGAARAGGAVASVSVVTGHAAAAIEAELASLPQRVGSVPNPEFAELNNWWSLLRALRELPPGGPVAVVNADLLASPEQVAAFLVEAATGPADGLLAVDLDGQLTEESMKVERGADGTLTRIGKAGVDEPVGEYVGLLMARGPVLAALRAALEAFVDRPECADEWYEGAVGGTAAGGHPWHIWAMPPGGWVEIDDDADLHAARTLVAAR</sequence>
<accession>A0A6J4RYB0</accession>
<protein>
    <recommendedName>
        <fullName evidence="3">MobA-like NTP transferase domain-containing protein</fullName>
    </recommendedName>
</protein>
<dbReference type="Pfam" id="PF12804">
    <property type="entry name" value="NTP_transf_3"/>
    <property type="match status" value="1"/>
</dbReference>
<dbReference type="PANTHER" id="PTHR43584">
    <property type="entry name" value="NUCLEOTIDYL TRANSFERASE"/>
    <property type="match status" value="1"/>
</dbReference>
<dbReference type="SUPFAM" id="SSF53448">
    <property type="entry name" value="Nucleotide-diphospho-sugar transferases"/>
    <property type="match status" value="1"/>
</dbReference>
<name>A0A6J4RYB0_9ACTN</name>
<feature type="domain" description="MobA-like NTP transferase" evidence="3">
    <location>
        <begin position="12"/>
        <end position="196"/>
    </location>
</feature>
<dbReference type="InterPro" id="IPR029044">
    <property type="entry name" value="Nucleotide-diphossugar_trans"/>
</dbReference>
<evidence type="ECO:0000256" key="1">
    <source>
        <dbReference type="ARBA" id="ARBA00022679"/>
    </source>
</evidence>
<keyword evidence="1" id="KW-0808">Transferase</keyword>
<evidence type="ECO:0000256" key="2">
    <source>
        <dbReference type="ARBA" id="ARBA00022695"/>
    </source>
</evidence>
<reference evidence="4" key="1">
    <citation type="submission" date="2020-02" db="EMBL/GenBank/DDBJ databases">
        <authorList>
            <person name="Meier V. D."/>
        </authorList>
    </citation>
    <scope>NUCLEOTIDE SEQUENCE</scope>
    <source>
        <strain evidence="4">AVDCRST_MAG53</strain>
    </source>
</reference>
<dbReference type="AlphaFoldDB" id="A0A6J4RYB0"/>
<dbReference type="GO" id="GO:0016779">
    <property type="term" value="F:nucleotidyltransferase activity"/>
    <property type="evidence" value="ECO:0007669"/>
    <property type="project" value="UniProtKB-KW"/>
</dbReference>
<gene>
    <name evidence="4" type="ORF">AVDCRST_MAG53-633</name>
</gene>
<evidence type="ECO:0000259" key="3">
    <source>
        <dbReference type="Pfam" id="PF12804"/>
    </source>
</evidence>
<dbReference type="InterPro" id="IPR050065">
    <property type="entry name" value="GlmU-like"/>
</dbReference>
<dbReference type="EMBL" id="CADCVR010000019">
    <property type="protein sequence ID" value="CAA9478822.1"/>
    <property type="molecule type" value="Genomic_DNA"/>
</dbReference>